<dbReference type="Pfam" id="PF14258">
    <property type="entry name" value="DUF4350"/>
    <property type="match status" value="1"/>
</dbReference>
<keyword evidence="1" id="KW-0472">Membrane</keyword>
<feature type="transmembrane region" description="Helical" evidence="1">
    <location>
        <begin position="20"/>
        <end position="41"/>
    </location>
</feature>
<feature type="domain" description="DUF4350" evidence="2">
    <location>
        <begin position="55"/>
        <end position="220"/>
    </location>
</feature>
<protein>
    <recommendedName>
        <fullName evidence="2">DUF4350 domain-containing protein</fullName>
    </recommendedName>
</protein>
<keyword evidence="1" id="KW-0812">Transmembrane</keyword>
<dbReference type="Proteomes" id="UP000093355">
    <property type="component" value="Unassembled WGS sequence"/>
</dbReference>
<keyword evidence="1" id="KW-1133">Transmembrane helix</keyword>
<keyword evidence="4" id="KW-1185">Reference proteome</keyword>
<dbReference type="AlphaFoldDB" id="A0A1B9NB97"/>
<dbReference type="STRING" id="904291.A7J15_06630"/>
<evidence type="ECO:0000256" key="1">
    <source>
        <dbReference type="SAM" id="Phobius"/>
    </source>
</evidence>
<evidence type="ECO:0000313" key="3">
    <source>
        <dbReference type="EMBL" id="OCG73888.1"/>
    </source>
</evidence>
<evidence type="ECO:0000259" key="2">
    <source>
        <dbReference type="Pfam" id="PF14258"/>
    </source>
</evidence>
<dbReference type="InterPro" id="IPR025646">
    <property type="entry name" value="DUF4350"/>
</dbReference>
<sequence>MTALEAPAEPGAPSRARRAWAWVVLVAGVIVIGSLLALITVPEWRDKGVLDPEGPGPDGAMALARMLEDQGVDLTVARTRGEAAAALTGGATLAIGPTLFLSDAALRDIATSAERTVLLDAGARDAELFFGATDPAGAAAGAVAPSCDLPAAERAGEVEPGRLFARGDAATACYPGGDGGFGMLAGEADGTDIVLLDAASLFANDRLATGGNAALGLNLLGEDERLVWYVPSMVDIDPADAPDTLGSLTPRWLTPAIVLLLAAVVAAGVWQGRRFGPLVAEDLPVTVRGSETLEGRARLYQRAADPRHAADLLRRGAIARLAKRLALPASATAEEVAAAAALRIGRHPSRILETLSEQPASDADLVAFGERLRELETAVESPGPSERNAR</sequence>
<accession>A0A1B9NB97</accession>
<evidence type="ECO:0000313" key="4">
    <source>
        <dbReference type="Proteomes" id="UP000093355"/>
    </source>
</evidence>
<dbReference type="RefSeq" id="WP_067026220.1">
    <property type="nucleotide sequence ID" value="NZ_CP038256.1"/>
</dbReference>
<name>A0A1B9NB97_9MICO</name>
<comment type="caution">
    <text evidence="3">The sequence shown here is derived from an EMBL/GenBank/DDBJ whole genome shotgun (WGS) entry which is preliminary data.</text>
</comment>
<reference evidence="3 4" key="1">
    <citation type="submission" date="2016-05" db="EMBL/GenBank/DDBJ databases">
        <authorList>
            <person name="Lavstsen T."/>
            <person name="Jespersen J.S."/>
        </authorList>
    </citation>
    <scope>NUCLEOTIDE SEQUENCE [LARGE SCALE GENOMIC DNA]</scope>
    <source>
        <strain evidence="3 4">YLB-01</strain>
    </source>
</reference>
<gene>
    <name evidence="3" type="ORF">A7J15_06630</name>
</gene>
<proteinExistence type="predicted"/>
<organism evidence="3 4">
    <name type="scientific">Microbacterium sediminis</name>
    <dbReference type="NCBI Taxonomy" id="904291"/>
    <lineage>
        <taxon>Bacteria</taxon>
        <taxon>Bacillati</taxon>
        <taxon>Actinomycetota</taxon>
        <taxon>Actinomycetes</taxon>
        <taxon>Micrococcales</taxon>
        <taxon>Microbacteriaceae</taxon>
        <taxon>Microbacterium</taxon>
    </lineage>
</organism>
<dbReference type="EMBL" id="LXMD01000023">
    <property type="protein sequence ID" value="OCG73888.1"/>
    <property type="molecule type" value="Genomic_DNA"/>
</dbReference>